<keyword evidence="1" id="KW-0472">Membrane</keyword>
<dbReference type="EMBL" id="LR900489">
    <property type="protein sequence ID" value="CAD7245858.1"/>
    <property type="molecule type" value="Genomic_DNA"/>
</dbReference>
<evidence type="ECO:0000313" key="3">
    <source>
        <dbReference type="Proteomes" id="UP000677054"/>
    </source>
</evidence>
<evidence type="ECO:0000313" key="2">
    <source>
        <dbReference type="EMBL" id="CAD7245858.1"/>
    </source>
</evidence>
<evidence type="ECO:0000256" key="1">
    <source>
        <dbReference type="SAM" id="Phobius"/>
    </source>
</evidence>
<keyword evidence="3" id="KW-1185">Reference proteome</keyword>
<feature type="transmembrane region" description="Helical" evidence="1">
    <location>
        <begin position="43"/>
        <end position="63"/>
    </location>
</feature>
<keyword evidence="1" id="KW-0812">Transmembrane</keyword>
<accession>A0A7R8XGW3</accession>
<dbReference type="Proteomes" id="UP000677054">
    <property type="component" value="Unassembled WGS sequence"/>
</dbReference>
<name>A0A7R8XGW3_9CRUS</name>
<gene>
    <name evidence="2" type="ORF">DSTB1V02_LOCUS5724</name>
</gene>
<proteinExistence type="predicted"/>
<dbReference type="AlphaFoldDB" id="A0A7R8XGW3"/>
<organism evidence="2">
    <name type="scientific">Darwinula stevensoni</name>
    <dbReference type="NCBI Taxonomy" id="69355"/>
    <lineage>
        <taxon>Eukaryota</taxon>
        <taxon>Metazoa</taxon>
        <taxon>Ecdysozoa</taxon>
        <taxon>Arthropoda</taxon>
        <taxon>Crustacea</taxon>
        <taxon>Oligostraca</taxon>
        <taxon>Ostracoda</taxon>
        <taxon>Podocopa</taxon>
        <taxon>Podocopida</taxon>
        <taxon>Darwinulocopina</taxon>
        <taxon>Darwinuloidea</taxon>
        <taxon>Darwinulidae</taxon>
        <taxon>Darwinula</taxon>
    </lineage>
</organism>
<keyword evidence="1" id="KW-1133">Transmembrane helix</keyword>
<dbReference type="EMBL" id="CAJPEV010000972">
    <property type="protein sequence ID" value="CAG0889849.1"/>
    <property type="molecule type" value="Genomic_DNA"/>
</dbReference>
<sequence>MGPVVNRTVPIPMDDIKKHLFGKEDTNTATDRNDRFETGQQTAIVVMSVVGGIMLFGFGLLWWRIRRHRLRNSVKVSQTLEVRLLLVNFFVCIDARSTSPLFSS</sequence>
<reference evidence="2" key="1">
    <citation type="submission" date="2020-11" db="EMBL/GenBank/DDBJ databases">
        <authorList>
            <person name="Tran Van P."/>
        </authorList>
    </citation>
    <scope>NUCLEOTIDE SEQUENCE</scope>
</reference>
<protein>
    <submittedName>
        <fullName evidence="2">Uncharacterized protein</fullName>
    </submittedName>
</protein>